<keyword evidence="2" id="KW-0547">Nucleotide-binding</keyword>
<dbReference type="SMART" id="SM00174">
    <property type="entry name" value="RHO"/>
    <property type="match status" value="1"/>
</dbReference>
<dbReference type="SMART" id="SM00175">
    <property type="entry name" value="RAB"/>
    <property type="match status" value="1"/>
</dbReference>
<dbReference type="PROSITE" id="PS51419">
    <property type="entry name" value="RAB"/>
    <property type="match status" value="1"/>
</dbReference>
<dbReference type="PROSITE" id="PS51421">
    <property type="entry name" value="RAS"/>
    <property type="match status" value="1"/>
</dbReference>
<evidence type="ECO:0000313" key="5">
    <source>
        <dbReference type="EMBL" id="ORX51754.1"/>
    </source>
</evidence>
<dbReference type="Gene3D" id="3.40.50.300">
    <property type="entry name" value="P-loop containing nucleotide triphosphate hydrolases"/>
    <property type="match status" value="2"/>
</dbReference>
<dbReference type="SMART" id="SM00173">
    <property type="entry name" value="RAS"/>
    <property type="match status" value="1"/>
</dbReference>
<dbReference type="PANTHER" id="PTHR47981:SF20">
    <property type="entry name" value="RAS-RELATED PROTEIN RAB-7A"/>
    <property type="match status" value="1"/>
</dbReference>
<reference evidence="5 6" key="1">
    <citation type="submission" date="2016-08" db="EMBL/GenBank/DDBJ databases">
        <title>Genomes of anaerobic fungi encode conserved fungal cellulosomes for biomass hydrolysis.</title>
        <authorList>
            <consortium name="DOE Joint Genome Institute"/>
            <person name="Haitjema C.H."/>
            <person name="Gilmore S.P."/>
            <person name="Henske J.K."/>
            <person name="Solomon K.V."/>
            <person name="De Groot R."/>
            <person name="Kuo A."/>
            <person name="Mondo S.J."/>
            <person name="Salamov A.A."/>
            <person name="Labutti K."/>
            <person name="Zhao Z."/>
            <person name="Chiniquy J."/>
            <person name="Barry K."/>
            <person name="Brewer H.M."/>
            <person name="Purvine S.O."/>
            <person name="Wright A.T."/>
            <person name="Boxma B."/>
            <person name="Van Alen T."/>
            <person name="Hackstein J.H."/>
            <person name="Baker S.E."/>
            <person name="Grigoriev I.V."/>
            <person name="O'Malley M.A."/>
        </authorList>
    </citation>
    <scope>NUCLEOTIDE SEQUENCE [LARGE SCALE GENOMIC DNA]</scope>
    <source>
        <strain evidence="6">finn</strain>
    </source>
</reference>
<dbReference type="NCBIfam" id="TIGR00231">
    <property type="entry name" value="small_GTP"/>
    <property type="match status" value="1"/>
</dbReference>
<sequence>MKKGILKVVLIGDGGVGKTAIRVQYIHNRFTNNYKATIGADFITKEVQTEDGKRVSMQIWDTAGQERFQSLGIAYYRGADACIIVYDVTNPDSFKNVLSWEEEFINKADLKDPSTYPFILVGNKTDIEDERVITKSQGRRMAIKMREQSIKTAPHYGYIHQSKYAPSENTMQSYNDSLLAIYQRSSSYKRYSNALKKEHQNSKNDLSINTKSNITYTNQNYLNTENVEAEVPYIISNNNKRKQYNTYEMLSPLHHHPHQYEDDDDDSIDYEDYDDLKRYRIPYFEVSAKYGDNIEEAFNYIAKNVQLPQFEFLIEGDVIDWNDINNERNSKLKCCS</sequence>
<dbReference type="PROSITE" id="PS51420">
    <property type="entry name" value="RHO"/>
    <property type="match status" value="1"/>
</dbReference>
<dbReference type="InterPro" id="IPR005225">
    <property type="entry name" value="Small_GTP-bd"/>
</dbReference>
<dbReference type="AlphaFoldDB" id="A0A1Y1VB79"/>
<evidence type="ECO:0000256" key="1">
    <source>
        <dbReference type="ARBA" id="ARBA00006270"/>
    </source>
</evidence>
<keyword evidence="4" id="KW-0636">Prenylation</keyword>
<keyword evidence="6" id="KW-1185">Reference proteome</keyword>
<gene>
    <name evidence="5" type="ORF">BCR36DRAFT_369666</name>
</gene>
<proteinExistence type="inferred from homology"/>
<name>A0A1Y1VB79_9FUNG</name>
<comment type="similarity">
    <text evidence="1">Belongs to the small GTPase superfamily. Rab family.</text>
</comment>
<dbReference type="FunFam" id="3.40.50.300:FF:001447">
    <property type="entry name" value="Ras-related protein Rab-1B"/>
    <property type="match status" value="1"/>
</dbReference>
<keyword evidence="3" id="KW-0342">GTP-binding</keyword>
<organism evidence="5 6">
    <name type="scientific">Piromyces finnis</name>
    <dbReference type="NCBI Taxonomy" id="1754191"/>
    <lineage>
        <taxon>Eukaryota</taxon>
        <taxon>Fungi</taxon>
        <taxon>Fungi incertae sedis</taxon>
        <taxon>Chytridiomycota</taxon>
        <taxon>Chytridiomycota incertae sedis</taxon>
        <taxon>Neocallimastigomycetes</taxon>
        <taxon>Neocallimastigales</taxon>
        <taxon>Neocallimastigaceae</taxon>
        <taxon>Piromyces</taxon>
    </lineage>
</organism>
<evidence type="ECO:0000256" key="3">
    <source>
        <dbReference type="ARBA" id="ARBA00023134"/>
    </source>
</evidence>
<evidence type="ECO:0000256" key="4">
    <source>
        <dbReference type="ARBA" id="ARBA00023289"/>
    </source>
</evidence>
<comment type="caution">
    <text evidence="5">The sequence shown here is derived from an EMBL/GenBank/DDBJ whole genome shotgun (WGS) entry which is preliminary data.</text>
</comment>
<dbReference type="EMBL" id="MCFH01000017">
    <property type="protein sequence ID" value="ORX51754.1"/>
    <property type="molecule type" value="Genomic_DNA"/>
</dbReference>
<dbReference type="SUPFAM" id="SSF52540">
    <property type="entry name" value="P-loop containing nucleoside triphosphate hydrolases"/>
    <property type="match status" value="1"/>
</dbReference>
<dbReference type="PRINTS" id="PR00449">
    <property type="entry name" value="RASTRNSFRMNG"/>
</dbReference>
<evidence type="ECO:0000256" key="2">
    <source>
        <dbReference type="ARBA" id="ARBA00022741"/>
    </source>
</evidence>
<keyword evidence="4" id="KW-0449">Lipoprotein</keyword>
<dbReference type="SMART" id="SM00176">
    <property type="entry name" value="RAN"/>
    <property type="match status" value="1"/>
</dbReference>
<reference evidence="5 6" key="2">
    <citation type="submission" date="2016-08" db="EMBL/GenBank/DDBJ databases">
        <title>Pervasive Adenine N6-methylation of Active Genes in Fungi.</title>
        <authorList>
            <consortium name="DOE Joint Genome Institute"/>
            <person name="Mondo S.J."/>
            <person name="Dannebaum R.O."/>
            <person name="Kuo R.C."/>
            <person name="Labutti K."/>
            <person name="Haridas S."/>
            <person name="Kuo A."/>
            <person name="Salamov A."/>
            <person name="Ahrendt S.R."/>
            <person name="Lipzen A."/>
            <person name="Sullivan W."/>
            <person name="Andreopoulos W.B."/>
            <person name="Clum A."/>
            <person name="Lindquist E."/>
            <person name="Daum C."/>
            <person name="Ramamoorthy G.K."/>
            <person name="Gryganskyi A."/>
            <person name="Culley D."/>
            <person name="Magnuson J.K."/>
            <person name="James T.Y."/>
            <person name="O'Malley M.A."/>
            <person name="Stajich J.E."/>
            <person name="Spatafora J.W."/>
            <person name="Visel A."/>
            <person name="Grigoriev I.V."/>
        </authorList>
    </citation>
    <scope>NUCLEOTIDE SEQUENCE [LARGE SCALE GENOMIC DNA]</scope>
    <source>
        <strain evidence="6">finn</strain>
    </source>
</reference>
<dbReference type="Pfam" id="PF00071">
    <property type="entry name" value="Ras"/>
    <property type="match status" value="1"/>
</dbReference>
<evidence type="ECO:0008006" key="7">
    <source>
        <dbReference type="Google" id="ProtNLM"/>
    </source>
</evidence>
<accession>A0A1Y1VB79</accession>
<evidence type="ECO:0000313" key="6">
    <source>
        <dbReference type="Proteomes" id="UP000193719"/>
    </source>
</evidence>
<dbReference type="InterPro" id="IPR027417">
    <property type="entry name" value="P-loop_NTPase"/>
</dbReference>
<dbReference type="STRING" id="1754191.A0A1Y1VB79"/>
<dbReference type="InterPro" id="IPR001806">
    <property type="entry name" value="Small_GTPase"/>
</dbReference>
<dbReference type="OrthoDB" id="9989112at2759"/>
<dbReference type="PANTHER" id="PTHR47981">
    <property type="entry name" value="RAB FAMILY"/>
    <property type="match status" value="1"/>
</dbReference>
<dbReference type="Proteomes" id="UP000193719">
    <property type="component" value="Unassembled WGS sequence"/>
</dbReference>
<dbReference type="GO" id="GO:0005525">
    <property type="term" value="F:GTP binding"/>
    <property type="evidence" value="ECO:0007669"/>
    <property type="project" value="UniProtKB-KW"/>
</dbReference>
<protein>
    <recommendedName>
        <fullName evidence="7">Ras-domain-containing protein</fullName>
    </recommendedName>
</protein>
<dbReference type="GO" id="GO:0003924">
    <property type="term" value="F:GTPase activity"/>
    <property type="evidence" value="ECO:0007669"/>
    <property type="project" value="InterPro"/>
</dbReference>